<evidence type="ECO:0000256" key="7">
    <source>
        <dbReference type="SAM" id="SignalP"/>
    </source>
</evidence>
<evidence type="ECO:0000256" key="6">
    <source>
        <dbReference type="ARBA" id="ARBA00022916"/>
    </source>
</evidence>
<evidence type="ECO:0000259" key="8">
    <source>
        <dbReference type="Pfam" id="PF05420"/>
    </source>
</evidence>
<dbReference type="InterPro" id="IPR019734">
    <property type="entry name" value="TPR_rpt"/>
</dbReference>
<gene>
    <name evidence="9" type="ORF">MUU47_22855</name>
</gene>
<proteinExistence type="predicted"/>
<dbReference type="RefSeq" id="WP_258990449.1">
    <property type="nucleotide sequence ID" value="NZ_JALIGE010000076.1"/>
</dbReference>
<dbReference type="Pfam" id="PF13432">
    <property type="entry name" value="TPR_16"/>
    <property type="match status" value="1"/>
</dbReference>
<feature type="signal peptide" evidence="7">
    <location>
        <begin position="1"/>
        <end position="34"/>
    </location>
</feature>
<keyword evidence="3 7" id="KW-0732">Signal</keyword>
<keyword evidence="10" id="KW-1185">Reference proteome</keyword>
<dbReference type="Proteomes" id="UP001205357">
    <property type="component" value="Unassembled WGS sequence"/>
</dbReference>
<dbReference type="PANTHER" id="PTHR45586">
    <property type="entry name" value="TPR REPEAT-CONTAINING PROTEIN PA4667"/>
    <property type="match status" value="1"/>
</dbReference>
<keyword evidence="6" id="KW-0135">Cellulose biosynthesis</keyword>
<keyword evidence="4" id="KW-0677">Repeat</keyword>
<dbReference type="Pfam" id="PF07721">
    <property type="entry name" value="TPR_4"/>
    <property type="match status" value="1"/>
</dbReference>
<evidence type="ECO:0000313" key="10">
    <source>
        <dbReference type="Proteomes" id="UP001205357"/>
    </source>
</evidence>
<dbReference type="SMART" id="SM00028">
    <property type="entry name" value="TPR"/>
    <property type="match status" value="6"/>
</dbReference>
<evidence type="ECO:0000256" key="2">
    <source>
        <dbReference type="ARBA" id="ARBA00005186"/>
    </source>
</evidence>
<dbReference type="Pfam" id="PF05420">
    <property type="entry name" value="BCSC_C"/>
    <property type="match status" value="1"/>
</dbReference>
<dbReference type="PRINTS" id="PR01441">
    <property type="entry name" value="CELLSNTHASEC"/>
</dbReference>
<name>A0ABT2E899_9ENTR</name>
<comment type="function">
    <text evidence="1">Required for maximal bacterial cellulose synthesis.</text>
</comment>
<feature type="chain" id="PRO_5046585375" evidence="7">
    <location>
        <begin position="35"/>
        <end position="1351"/>
    </location>
</feature>
<dbReference type="Pfam" id="PF14559">
    <property type="entry name" value="TPR_19"/>
    <property type="match status" value="2"/>
</dbReference>
<evidence type="ECO:0000256" key="4">
    <source>
        <dbReference type="ARBA" id="ARBA00022737"/>
    </source>
</evidence>
<dbReference type="Gene3D" id="1.25.40.10">
    <property type="entry name" value="Tetratricopeptide repeat domain"/>
    <property type="match status" value="5"/>
</dbReference>
<dbReference type="InterPro" id="IPR003921">
    <property type="entry name" value="Cell_synth_C"/>
</dbReference>
<evidence type="ECO:0000313" key="9">
    <source>
        <dbReference type="EMBL" id="MCS2163916.1"/>
    </source>
</evidence>
<accession>A0ABT2E899</accession>
<evidence type="ECO:0000256" key="1">
    <source>
        <dbReference type="ARBA" id="ARBA00003476"/>
    </source>
</evidence>
<dbReference type="InterPro" id="IPR011717">
    <property type="entry name" value="TPR-4"/>
</dbReference>
<sequence>MKRTTPMKTLKLRRLSSLCLSGALAFGAMDNVQAATNDAAMKALFDQAQYWHEKSHDDLAMESLKKVLMVSPDNTQALYLMALWNQQSGDMQASAQWRERLAKVSPGDHSLQALENARKMAKVPQGQLNLARQQARSGNIPAALTTWRGMFNGSQPPPALAAEYYTTMASDKSLYPQALSELRGYVAQNPQDNASRIALGKVLTWREDTRREGIEMLEPMASGNKDADAGLRQALLWLGPESGDDQYYNTWMQRHPQDNAVQAYYREHVGGLAKGQGYSELNSGNTTAAKQQFEQVLQTNPEDADALAGMGYIAQRSGDYQAAAQYLNRAAALGGEASASRREQAADAQFYGQLAQAQSAYKQGNVSQALALSAPLAQQSGTRGAAAKLFRADVLRHNKDYSQAEQTLRSLLNDQPQNASARENLYYVLREQNKTDEAQAVLRTLPASLQAKLQPKTTSGVPGDGLRRQAQQMVQNGNTSQAIATLQQGVARYPDDPWIRLDLARLLQKSGNTSEAASVMATAYRPGASANALYSAALFASENGAWQQSQTLLSRIPATSQTTQMRDLRQRVNYNLQLATAQSYLAQGNTVAASNTLKALAATPPKDPADVGKLASMLADSGDLNTAVALVRNNISGGVQGNVGDYAEQVKVLNQAGLSREAQNLLSNPTLQASSTPTQLASIRNGYVINEADHLREQGNYAGAYDKLIGALQNDPQNTDLMFAMARLYQTGKMNKEAGVVYDYLMTRDTPSQDARTGAIDVALSEGNNDRAADLASGLHNDNSPDRLLLLARVEEAQGNHQQAMTYLRSARGKLVGLESSNIAQTPTVGGLLMSDNPFIGTSKTTVPTRTASAYGATLPWQLNQVSAEPGSALPGTQRTDLPVETAQSRTLHQVDTMMLALQEKTGTWLQAGMQVRGRDGESGTSKLTEMKAPLTWSSSPFGDSRFDFTVTPVNLSAGSASGDAWRRYGSNPLSNAVSNITTTAANEQKAIANMTPAQRATYFASNPGAAALAGLDTLDPTDFNPTTSTGMENLAKLGAYDSGKVASYLAASNLKPNVNEPGDVSTDSQKASGVELNMALSGDDYKVDIGSTPLGQDLNTLVGGVKWSPKLTNYMSLIFTAERRSLTDSLLSYVGLKDTYSGKNWGQVTKNGGDVQLSYDDGDAGFYVGAGGYSYQGENVESNTSFNADAGVYLRPYHDDYQTLQTGLSMSYMDFSKNLSQFTFGQGGYFSPQNYISVSLPVDLTEKYNNWTMKLGGSVGYQSYSQDKSAYFPTEPGWQQSLETAVANGFAKEAYYKGTSESGVGYSVRAAADYKVNNKMTIGGQVGYDTFGDYNESTASLYFRYLLGDK</sequence>
<comment type="caution">
    <text evidence="9">The sequence shown here is derived from an EMBL/GenBank/DDBJ whole genome shotgun (WGS) entry which is preliminary data.</text>
</comment>
<keyword evidence="5" id="KW-0802">TPR repeat</keyword>
<dbReference type="SUPFAM" id="SSF48452">
    <property type="entry name" value="TPR-like"/>
    <property type="match status" value="3"/>
</dbReference>
<evidence type="ECO:0000256" key="3">
    <source>
        <dbReference type="ARBA" id="ARBA00022729"/>
    </source>
</evidence>
<reference evidence="9 10" key="1">
    <citation type="submission" date="2022-04" db="EMBL/GenBank/DDBJ databases">
        <title>Proposal of a three novel species of Scandinavium, Scandinavium hiltneri, Scandinavium manionii, Scandinavium tedordense.</title>
        <authorList>
            <person name="Maddock D.W."/>
            <person name="Brady C.L."/>
            <person name="Denman S."/>
            <person name="Arnold D."/>
        </authorList>
    </citation>
    <scope>NUCLEOTIDE SEQUENCE [LARGE SCALE GENOMIC DNA]</scope>
    <source>
        <strain evidence="9 10">H11S7</strain>
    </source>
</reference>
<comment type="pathway">
    <text evidence="2">Glycan metabolism; bacterial cellulose biosynthesis.</text>
</comment>
<dbReference type="InterPro" id="IPR011990">
    <property type="entry name" value="TPR-like_helical_dom_sf"/>
</dbReference>
<dbReference type="InterPro" id="IPR051012">
    <property type="entry name" value="CellSynth/LPSAsmb/PSIAsmb"/>
</dbReference>
<dbReference type="EMBL" id="JALIGE010000076">
    <property type="protein sequence ID" value="MCS2163916.1"/>
    <property type="molecule type" value="Genomic_DNA"/>
</dbReference>
<feature type="domain" description="Cellulose synthase operon C C-terminal" evidence="8">
    <location>
        <begin position="1058"/>
        <end position="1348"/>
    </location>
</feature>
<evidence type="ECO:0000256" key="5">
    <source>
        <dbReference type="ARBA" id="ARBA00022803"/>
    </source>
</evidence>
<dbReference type="PANTHER" id="PTHR45586:SF1">
    <property type="entry name" value="LIPOPOLYSACCHARIDE ASSEMBLY PROTEIN B"/>
    <property type="match status" value="1"/>
</dbReference>
<organism evidence="9 10">
    <name type="scientific">Scandinavium hiltneri</name>
    <dbReference type="NCBI Taxonomy" id="2926519"/>
    <lineage>
        <taxon>Bacteria</taxon>
        <taxon>Pseudomonadati</taxon>
        <taxon>Pseudomonadota</taxon>
        <taxon>Gammaproteobacteria</taxon>
        <taxon>Enterobacterales</taxon>
        <taxon>Enterobacteriaceae</taxon>
        <taxon>Scandinavium</taxon>
    </lineage>
</organism>
<protein>
    <submittedName>
        <fullName evidence="9">Cellulose synthase subunit BcsC-related outer membrane protein</fullName>
    </submittedName>
</protein>
<dbReference type="InterPro" id="IPR008410">
    <property type="entry name" value="BCSC_C"/>
</dbReference>